<organism evidence="1 2">
    <name type="scientific">Bosea lathyri</name>
    <dbReference type="NCBI Taxonomy" id="1036778"/>
    <lineage>
        <taxon>Bacteria</taxon>
        <taxon>Pseudomonadati</taxon>
        <taxon>Pseudomonadota</taxon>
        <taxon>Alphaproteobacteria</taxon>
        <taxon>Hyphomicrobiales</taxon>
        <taxon>Boseaceae</taxon>
        <taxon>Bosea</taxon>
    </lineage>
</organism>
<dbReference type="EMBL" id="FNUY01000002">
    <property type="protein sequence ID" value="SEF84052.1"/>
    <property type="molecule type" value="Genomic_DNA"/>
</dbReference>
<dbReference type="InterPro" id="IPR016135">
    <property type="entry name" value="UBQ-conjugating_enzyme/RWD"/>
</dbReference>
<evidence type="ECO:0000313" key="2">
    <source>
        <dbReference type="Proteomes" id="UP000236743"/>
    </source>
</evidence>
<name>A0A1H5V9J7_9HYPH</name>
<accession>A0A1H5V9J7</accession>
<protein>
    <submittedName>
        <fullName evidence="1">E2 family protein B</fullName>
    </submittedName>
</protein>
<dbReference type="AlphaFoldDB" id="A0A1H5V9J7"/>
<proteinExistence type="predicted"/>
<dbReference type="Gene3D" id="3.10.110.10">
    <property type="entry name" value="Ubiquitin Conjugating Enzyme"/>
    <property type="match status" value="1"/>
</dbReference>
<dbReference type="SUPFAM" id="SSF54495">
    <property type="entry name" value="UBC-like"/>
    <property type="match status" value="1"/>
</dbReference>
<gene>
    <name evidence="1" type="ORF">SAMN04488115_102219</name>
</gene>
<evidence type="ECO:0000313" key="1">
    <source>
        <dbReference type="EMBL" id="SEF84052.1"/>
    </source>
</evidence>
<reference evidence="1 2" key="1">
    <citation type="submission" date="2016-10" db="EMBL/GenBank/DDBJ databases">
        <authorList>
            <person name="de Groot N.N."/>
        </authorList>
    </citation>
    <scope>NUCLEOTIDE SEQUENCE [LARGE SCALE GENOMIC DNA]</scope>
    <source>
        <strain evidence="1 2">DSM 26656</strain>
    </source>
</reference>
<sequence length="170" mass="19127">MTWWALQPSRALSEKMGLAELAEEHAWLEDLTWRFGANLELTVDFKIVHAGEIFPLTLSFPAYFPDVPPLVTPSDGKRISGHQYTAGGELCLEFRADNWDTSFTGRMMVESAHRLISGERDPTKPEPLPSAHAYDLGRDLRGTTLRFLCTPNLFVRLNELCARPNGRDAP</sequence>
<dbReference type="Proteomes" id="UP000236743">
    <property type="component" value="Unassembled WGS sequence"/>
</dbReference>
<keyword evidence="2" id="KW-1185">Reference proteome</keyword>